<reference evidence="2 3" key="1">
    <citation type="journal article" date="2015" name="Stand. Genomic Sci.">
        <title>Genomic Encyclopedia of Bacterial and Archaeal Type Strains, Phase III: the genomes of soil and plant-associated and newly described type strains.</title>
        <authorList>
            <person name="Whitman W.B."/>
            <person name="Woyke T."/>
            <person name="Klenk H.P."/>
            <person name="Zhou Y."/>
            <person name="Lilburn T.G."/>
            <person name="Beck B.J."/>
            <person name="De Vos P."/>
            <person name="Vandamme P."/>
            <person name="Eisen J.A."/>
            <person name="Garrity G."/>
            <person name="Hugenholtz P."/>
            <person name="Kyrpides N.C."/>
        </authorList>
    </citation>
    <scope>NUCLEOTIDE SEQUENCE [LARGE SCALE GENOMIC DNA]</scope>
    <source>
        <strain evidence="2 3">CGMCC 1.7271</strain>
    </source>
</reference>
<proteinExistence type="predicted"/>
<dbReference type="PROSITE" id="PS51257">
    <property type="entry name" value="PROKAR_LIPOPROTEIN"/>
    <property type="match status" value="1"/>
</dbReference>
<dbReference type="PANTHER" id="PTHR41339:SF1">
    <property type="entry name" value="SECRETED PROTEIN"/>
    <property type="match status" value="1"/>
</dbReference>
<dbReference type="EMBL" id="VLLE01000004">
    <property type="protein sequence ID" value="TWI81300.1"/>
    <property type="molecule type" value="Genomic_DNA"/>
</dbReference>
<sequence length="458" mass="48588">MKKLLVAAITALTFTACIKVNFNETVGGTGGSDTTVVPSTLTGRIDRNLSLPKGRYKLSGFVYVGKGATLEIAAGSVILADASVKSALIIEQGGKIVADGKADAPIVFTSDKAAGQRREFDWGGISICGYAPTNRPLTPAPITEGGSNRPYGGTDAGDNSGILRYVRIEFAGITAENNSELNGLTLYGVGAGTIIENVQTSYCGDDGFEFFGGTVNCKNLISFASGDDDFDFDFGYNGQIQYAVSLRDKYSDDDDANQIECDNDASGTTATPITRPILSNFTLIGPYDTTGTANNGSRHRYGNRWRRSARFEFRNSIILGSKGNAIVLESDNTINDYKNGTSIFRNNLVFSYNAFPVGAPAIAFTTNNQTLLTNADFQTAALGQGNTLLADRNAAQLTDPFNLNAPNFLPKVGSPALTGANFSGMSAYFNTAGTFVGAFGATNWAQGWASFTPQTNIY</sequence>
<name>A0A562SKI9_9BACT</name>
<protein>
    <recommendedName>
        <fullName evidence="4">T9SS C-terminal target domain-containing protein</fullName>
    </recommendedName>
</protein>
<dbReference type="InterPro" id="IPR011050">
    <property type="entry name" value="Pectin_lyase_fold/virulence"/>
</dbReference>
<comment type="caution">
    <text evidence="2">The sequence shown here is derived from an EMBL/GenBank/DDBJ whole genome shotgun (WGS) entry which is preliminary data.</text>
</comment>
<feature type="chain" id="PRO_5021941535" description="T9SS C-terminal target domain-containing protein" evidence="1">
    <location>
        <begin position="19"/>
        <end position="458"/>
    </location>
</feature>
<dbReference type="OrthoDB" id="1521716at2"/>
<keyword evidence="3" id="KW-1185">Reference proteome</keyword>
<accession>A0A562SKI9</accession>
<dbReference type="Proteomes" id="UP000316167">
    <property type="component" value="Unassembled WGS sequence"/>
</dbReference>
<gene>
    <name evidence="2" type="ORF">IQ13_2317</name>
</gene>
<dbReference type="SUPFAM" id="SSF51126">
    <property type="entry name" value="Pectin lyase-like"/>
    <property type="match status" value="1"/>
</dbReference>
<evidence type="ECO:0000256" key="1">
    <source>
        <dbReference type="SAM" id="SignalP"/>
    </source>
</evidence>
<organism evidence="2 3">
    <name type="scientific">Lacibacter cauensis</name>
    <dbReference type="NCBI Taxonomy" id="510947"/>
    <lineage>
        <taxon>Bacteria</taxon>
        <taxon>Pseudomonadati</taxon>
        <taxon>Bacteroidota</taxon>
        <taxon>Chitinophagia</taxon>
        <taxon>Chitinophagales</taxon>
        <taxon>Chitinophagaceae</taxon>
        <taxon>Lacibacter</taxon>
    </lineage>
</organism>
<evidence type="ECO:0000313" key="3">
    <source>
        <dbReference type="Proteomes" id="UP000316167"/>
    </source>
</evidence>
<evidence type="ECO:0000313" key="2">
    <source>
        <dbReference type="EMBL" id="TWI81300.1"/>
    </source>
</evidence>
<dbReference type="RefSeq" id="WP_144886502.1">
    <property type="nucleotide sequence ID" value="NZ_VLLE01000004.1"/>
</dbReference>
<keyword evidence="1" id="KW-0732">Signal</keyword>
<evidence type="ECO:0008006" key="4">
    <source>
        <dbReference type="Google" id="ProtNLM"/>
    </source>
</evidence>
<feature type="signal peptide" evidence="1">
    <location>
        <begin position="1"/>
        <end position="18"/>
    </location>
</feature>
<dbReference type="PANTHER" id="PTHR41339">
    <property type="entry name" value="LIPL48"/>
    <property type="match status" value="1"/>
</dbReference>
<dbReference type="AlphaFoldDB" id="A0A562SKI9"/>